<dbReference type="InterPro" id="IPR023214">
    <property type="entry name" value="HAD_sf"/>
</dbReference>
<dbReference type="FunFam" id="3.90.550.10:FF:000074">
    <property type="entry name" value="N-acylneuraminate cytidylyltransferase A"/>
    <property type="match status" value="1"/>
</dbReference>
<accession>A0A4W3J6Y7</accession>
<dbReference type="Gene3D" id="3.90.550.10">
    <property type="entry name" value="Spore Coat Polysaccharide Biosynthesis Protein SpsA, Chain A"/>
    <property type="match status" value="1"/>
</dbReference>
<comment type="pathway">
    <text evidence="2">Amino-sugar metabolism; N-acetylneuraminate metabolism.</text>
</comment>
<dbReference type="AlphaFoldDB" id="A0A4W3J6Y7"/>
<dbReference type="SUPFAM" id="SSF56784">
    <property type="entry name" value="HAD-like"/>
    <property type="match status" value="1"/>
</dbReference>
<dbReference type="SUPFAM" id="SSF53448">
    <property type="entry name" value="Nucleotide-diphospho-sugar transferases"/>
    <property type="match status" value="1"/>
</dbReference>
<dbReference type="GeneTree" id="ENSGT00390000004237"/>
<name>A0A4W3J6Y7_CALMI</name>
<gene>
    <name evidence="5" type="primary">cmasa</name>
</gene>
<reference evidence="5" key="4">
    <citation type="submission" date="2025-08" db="UniProtKB">
        <authorList>
            <consortium name="Ensembl"/>
        </authorList>
    </citation>
    <scope>IDENTIFICATION</scope>
</reference>
<dbReference type="Pfam" id="PF02348">
    <property type="entry name" value="CTP_transf_3"/>
    <property type="match status" value="1"/>
</dbReference>
<dbReference type="CTD" id="561018"/>
<keyword evidence="6" id="KW-1185">Reference proteome</keyword>
<dbReference type="GO" id="GO:0006054">
    <property type="term" value="P:N-acetylneuraminate metabolic process"/>
    <property type="evidence" value="ECO:0007669"/>
    <property type="project" value="UniProtKB-UniPathway"/>
</dbReference>
<dbReference type="InterPro" id="IPR036412">
    <property type="entry name" value="HAD-like_sf"/>
</dbReference>
<dbReference type="OrthoDB" id="10262032at2759"/>
<dbReference type="Proteomes" id="UP000314986">
    <property type="component" value="Unassembled WGS sequence"/>
</dbReference>
<proteinExistence type="inferred from homology"/>
<reference evidence="5" key="5">
    <citation type="submission" date="2025-09" db="UniProtKB">
        <authorList>
            <consortium name="Ensembl"/>
        </authorList>
    </citation>
    <scope>IDENTIFICATION</scope>
</reference>
<dbReference type="OMA" id="YMGSENT"/>
<dbReference type="Gene3D" id="3.40.50.1000">
    <property type="entry name" value="HAD superfamily/HAD-like"/>
    <property type="match status" value="1"/>
</dbReference>
<dbReference type="EC" id="2.7.7.43" evidence="4"/>
<dbReference type="Ensembl" id="ENSCMIT00000039520.1">
    <property type="protein sequence ID" value="ENSCMIP00000038964.1"/>
    <property type="gene ID" value="ENSCMIG00000016343.1"/>
</dbReference>
<dbReference type="STRING" id="7868.ENSCMIP00000038964"/>
<organism evidence="5 6">
    <name type="scientific">Callorhinchus milii</name>
    <name type="common">Ghost shark</name>
    <dbReference type="NCBI Taxonomy" id="7868"/>
    <lineage>
        <taxon>Eukaryota</taxon>
        <taxon>Metazoa</taxon>
        <taxon>Chordata</taxon>
        <taxon>Craniata</taxon>
        <taxon>Vertebrata</taxon>
        <taxon>Chondrichthyes</taxon>
        <taxon>Holocephali</taxon>
        <taxon>Chimaeriformes</taxon>
        <taxon>Callorhinchidae</taxon>
        <taxon>Callorhinchus</taxon>
    </lineage>
</organism>
<dbReference type="Pfam" id="PF08282">
    <property type="entry name" value="Hydrolase_3"/>
    <property type="match status" value="1"/>
</dbReference>
<dbReference type="PANTHER" id="PTHR21485">
    <property type="entry name" value="HAD SUPERFAMILY MEMBERS CMAS AND KDSC"/>
    <property type="match status" value="1"/>
</dbReference>
<evidence type="ECO:0000256" key="2">
    <source>
        <dbReference type="ARBA" id="ARBA00005141"/>
    </source>
</evidence>
<reference evidence="6" key="3">
    <citation type="journal article" date="2014" name="Nature">
        <title>Elephant shark genome provides unique insights into gnathostome evolution.</title>
        <authorList>
            <consortium name="International Elephant Shark Genome Sequencing Consortium"/>
            <person name="Venkatesh B."/>
            <person name="Lee A.P."/>
            <person name="Ravi V."/>
            <person name="Maurya A.K."/>
            <person name="Lian M.M."/>
            <person name="Swann J.B."/>
            <person name="Ohta Y."/>
            <person name="Flajnik M.F."/>
            <person name="Sutoh Y."/>
            <person name="Kasahara M."/>
            <person name="Hoon S."/>
            <person name="Gangu V."/>
            <person name="Roy S.W."/>
            <person name="Irimia M."/>
            <person name="Korzh V."/>
            <person name="Kondrychyn I."/>
            <person name="Lim Z.W."/>
            <person name="Tay B.H."/>
            <person name="Tohari S."/>
            <person name="Kong K.W."/>
            <person name="Ho S."/>
            <person name="Lorente-Galdos B."/>
            <person name="Quilez J."/>
            <person name="Marques-Bonet T."/>
            <person name="Raney B.J."/>
            <person name="Ingham P.W."/>
            <person name="Tay A."/>
            <person name="Hillier L.W."/>
            <person name="Minx P."/>
            <person name="Boehm T."/>
            <person name="Wilson R.K."/>
            <person name="Brenner S."/>
            <person name="Warren W.C."/>
        </authorList>
    </citation>
    <scope>NUCLEOTIDE SEQUENCE [LARGE SCALE GENOMIC DNA]</scope>
</reference>
<dbReference type="InterPro" id="IPR029044">
    <property type="entry name" value="Nucleotide-diphossugar_trans"/>
</dbReference>
<evidence type="ECO:0000256" key="4">
    <source>
        <dbReference type="ARBA" id="ARBA00012491"/>
    </source>
</evidence>
<dbReference type="GeneID" id="103181066"/>
<evidence type="ECO:0000256" key="1">
    <source>
        <dbReference type="ARBA" id="ARBA00001862"/>
    </source>
</evidence>
<evidence type="ECO:0000256" key="3">
    <source>
        <dbReference type="ARBA" id="ARBA00010726"/>
    </source>
</evidence>
<sequence>MSGTGGGGGGAPPAGPGHLAALVLARGGSKGIPLKNIKHLSGLPLIGWVLRAARDSGVFDSVWVSTDHDEIEQVAIKCGAKVHRRSPQVSKDVTSSLDTVAEFLKHHEEVDFVANIQGTSPCLHPHHLQDVVKMIKKEKYDSVFSVVRRHQFRWLEVKKGESTEPLNFNPAKRPRRQDWNGELYENGSFYFATRKLVEDGNMQGGKITYYEMAPEYSVDIDVDIDWPIAEQRIRSYGYFGKLEEIKLVLINTDEYDPKNKQDALGIKMLEDNGTQVKSISGVDSTVQSISTKTCEVGKNGQESQEKVEAVMNRMNITWKQVAYLGSKKTDIEYLKMAGISGAFHNVCKDVEREVTYLCKCDEGKGAIQEFSEYVLLLSKKATSPNYK</sequence>
<evidence type="ECO:0000313" key="6">
    <source>
        <dbReference type="Proteomes" id="UP000314986"/>
    </source>
</evidence>
<comment type="catalytic activity">
    <reaction evidence="1">
        <text>an N-acylneuraminate + CTP = a CMP-N-acyl-beta-neuraminate + diphosphate</text>
        <dbReference type="Rhea" id="RHEA:11344"/>
        <dbReference type="ChEBI" id="CHEBI:33019"/>
        <dbReference type="ChEBI" id="CHEBI:37563"/>
        <dbReference type="ChEBI" id="CHEBI:60073"/>
        <dbReference type="ChEBI" id="CHEBI:68671"/>
        <dbReference type="EC" id="2.7.7.43"/>
    </reaction>
</comment>
<dbReference type="PANTHER" id="PTHR21485:SF3">
    <property type="entry name" value="N-ACYLNEURAMINATE CYTIDYLYLTRANSFERASE"/>
    <property type="match status" value="1"/>
</dbReference>
<dbReference type="InterPro" id="IPR050793">
    <property type="entry name" value="CMP-NeuNAc_synthase"/>
</dbReference>
<protein>
    <recommendedName>
        <fullName evidence="4">N-acylneuraminate cytidylyltransferase</fullName>
        <ecNumber evidence="4">2.7.7.43</ecNumber>
    </recommendedName>
</protein>
<dbReference type="InParanoid" id="A0A4W3J6Y7"/>
<evidence type="ECO:0000313" key="5">
    <source>
        <dbReference type="Ensembl" id="ENSCMIP00000038964.1"/>
    </source>
</evidence>
<dbReference type="RefSeq" id="XP_007895464.1">
    <property type="nucleotide sequence ID" value="XM_007897273.2"/>
</dbReference>
<reference evidence="6" key="2">
    <citation type="journal article" date="2007" name="PLoS Biol.">
        <title>Survey sequencing and comparative analysis of the elephant shark (Callorhinchus milii) genome.</title>
        <authorList>
            <person name="Venkatesh B."/>
            <person name="Kirkness E.F."/>
            <person name="Loh Y.H."/>
            <person name="Halpern A.L."/>
            <person name="Lee A.P."/>
            <person name="Johnson J."/>
            <person name="Dandona N."/>
            <person name="Viswanathan L.D."/>
            <person name="Tay A."/>
            <person name="Venter J.C."/>
            <person name="Strausberg R.L."/>
            <person name="Brenner S."/>
        </authorList>
    </citation>
    <scope>NUCLEOTIDE SEQUENCE [LARGE SCALE GENOMIC DNA]</scope>
</reference>
<dbReference type="KEGG" id="cmk:103181066"/>
<comment type="similarity">
    <text evidence="3">Belongs to the CMP-NeuNAc synthase family.</text>
</comment>
<reference evidence="6" key="1">
    <citation type="journal article" date="2006" name="Science">
        <title>Ancient noncoding elements conserved in the human genome.</title>
        <authorList>
            <person name="Venkatesh B."/>
            <person name="Kirkness E.F."/>
            <person name="Loh Y.H."/>
            <person name="Halpern A.L."/>
            <person name="Lee A.P."/>
            <person name="Johnson J."/>
            <person name="Dandona N."/>
            <person name="Viswanathan L.D."/>
            <person name="Tay A."/>
            <person name="Venter J.C."/>
            <person name="Strausberg R.L."/>
            <person name="Brenner S."/>
        </authorList>
    </citation>
    <scope>NUCLEOTIDE SEQUENCE [LARGE SCALE GENOMIC DNA]</scope>
</reference>
<dbReference type="GO" id="GO:0008781">
    <property type="term" value="F:N-acylneuraminate cytidylyltransferase activity"/>
    <property type="evidence" value="ECO:0007669"/>
    <property type="project" value="UniProtKB-EC"/>
</dbReference>
<dbReference type="InterPro" id="IPR003329">
    <property type="entry name" value="Cytidylyl_trans"/>
</dbReference>
<dbReference type="UniPathway" id="UPA00628"/>
<dbReference type="CDD" id="cd02513">
    <property type="entry name" value="CMP-NeuAc_Synthase"/>
    <property type="match status" value="1"/>
</dbReference>